<dbReference type="PANTHER" id="PTHR12011:SF326">
    <property type="entry name" value="ADHESION G-PROTEIN COUPLED RECEPTOR G5"/>
    <property type="match status" value="1"/>
</dbReference>
<dbReference type="PROSITE" id="PS50261">
    <property type="entry name" value="G_PROTEIN_RECEP_F2_4"/>
    <property type="match status" value="1"/>
</dbReference>
<evidence type="ECO:0000256" key="7">
    <source>
        <dbReference type="ARBA" id="ARBA00023136"/>
    </source>
</evidence>
<feature type="transmembrane region" description="Helical" evidence="12">
    <location>
        <begin position="304"/>
        <end position="322"/>
    </location>
</feature>
<keyword evidence="3 12" id="KW-0812">Transmembrane</keyword>
<keyword evidence="4 13" id="KW-0732">Signal</keyword>
<keyword evidence="2" id="KW-1003">Cell membrane</keyword>
<evidence type="ECO:0000256" key="2">
    <source>
        <dbReference type="ARBA" id="ARBA00022475"/>
    </source>
</evidence>
<evidence type="ECO:0000313" key="17">
    <source>
        <dbReference type="RefSeq" id="XP_026535948.1"/>
    </source>
</evidence>
<feature type="signal peptide" evidence="13">
    <location>
        <begin position="1"/>
        <end position="27"/>
    </location>
</feature>
<evidence type="ECO:0000256" key="11">
    <source>
        <dbReference type="ARBA" id="ARBA00023224"/>
    </source>
</evidence>
<sequence length="536" mass="60709">MLHDAAMDSQIFLWFFACWVFVNSTSALNKETEIVPQHRIQKRGAEYMEALMENYEGHINSGCTSNETRKIFGKLEETMLKAHFLGSRLIINYPNIQTSIYRINRTEFKGLTINSTDLVEYDASRQSQHSMCFPKALMEKAQRTPAKEMRLICIYLKASCLFQDKQNRSLLNDDILGASLGNVSVANLSKPVVIKFFHNHSLGNFSKTCVFWVEGTGEDNLGEWRTEGCETDASQESVVVCKCNHLTYFAVLLQLSSESLDEKLLVPLTYLSDIGCGISASACFITIFLYLFTRKPYHDSTTKIHINLLGALFFLNTSFLISKTLVGHPWWCSILAAFLHYSLLCSLTWMAIEGFHLYLLVIKVYNSYISRYLLKLSAVGWGFPGAIILASFLSMQNVYGQYDIKTGSQYKNTPMCWITSPILNHITFAYVGGTVFFNLVILVIVVQKLRQLRAHPLHRPKKHTCKDVGTVLGMTFLLGTTWMLVFMSFGVFLVPQIFLFTIFNALQGAVICLWYCFLRCHSASKHSPGFSQSSGL</sequence>
<keyword evidence="16" id="KW-1185">Reference proteome</keyword>
<proteinExistence type="predicted"/>
<feature type="domain" description="G-protein coupled receptors family 2 profile 2" evidence="15">
    <location>
        <begin position="268"/>
        <end position="519"/>
    </location>
</feature>
<dbReference type="Pfam" id="PF00002">
    <property type="entry name" value="7tm_2"/>
    <property type="match status" value="1"/>
</dbReference>
<evidence type="ECO:0000256" key="6">
    <source>
        <dbReference type="ARBA" id="ARBA00023040"/>
    </source>
</evidence>
<evidence type="ECO:0000259" key="15">
    <source>
        <dbReference type="PROSITE" id="PS50261"/>
    </source>
</evidence>
<dbReference type="PRINTS" id="PR00249">
    <property type="entry name" value="GPCRSECRETIN"/>
</dbReference>
<feature type="transmembrane region" description="Helical" evidence="12">
    <location>
        <begin position="497"/>
        <end position="518"/>
    </location>
</feature>
<dbReference type="InterPro" id="IPR046338">
    <property type="entry name" value="GAIN_dom_sf"/>
</dbReference>
<keyword evidence="9 17" id="KW-0675">Receptor</keyword>
<evidence type="ECO:0000256" key="1">
    <source>
        <dbReference type="ARBA" id="ARBA00004651"/>
    </source>
</evidence>
<dbReference type="PANTHER" id="PTHR12011">
    <property type="entry name" value="ADHESION G-PROTEIN COUPLED RECEPTOR"/>
    <property type="match status" value="1"/>
</dbReference>
<keyword evidence="10" id="KW-0325">Glycoprotein</keyword>
<dbReference type="PRINTS" id="PR01422">
    <property type="entry name" value="GPR56ORPHANR"/>
</dbReference>
<feature type="transmembrane region" description="Helical" evidence="12">
    <location>
        <begin position="328"/>
        <end position="352"/>
    </location>
</feature>
<feature type="transmembrane region" description="Helical" evidence="12">
    <location>
        <begin position="427"/>
        <end position="447"/>
    </location>
</feature>
<evidence type="ECO:0000256" key="12">
    <source>
        <dbReference type="SAM" id="Phobius"/>
    </source>
</evidence>
<keyword evidence="11" id="KW-0807">Transducer</keyword>
<dbReference type="Gene3D" id="1.20.1070.10">
    <property type="entry name" value="Rhodopsin 7-helix transmembrane proteins"/>
    <property type="match status" value="1"/>
</dbReference>
<dbReference type="Proteomes" id="UP000504612">
    <property type="component" value="Unplaced"/>
</dbReference>
<dbReference type="GO" id="GO:0004930">
    <property type="term" value="F:G protein-coupled receptor activity"/>
    <property type="evidence" value="ECO:0007669"/>
    <property type="project" value="UniProtKB-KW"/>
</dbReference>
<dbReference type="InterPro" id="IPR003910">
    <property type="entry name" value="GPR1/GPR3/GPR5"/>
</dbReference>
<keyword evidence="7 12" id="KW-0472">Membrane</keyword>
<evidence type="ECO:0000259" key="14">
    <source>
        <dbReference type="PROSITE" id="PS50221"/>
    </source>
</evidence>
<dbReference type="AlphaFoldDB" id="A0A6J1V5L2"/>
<dbReference type="SMART" id="SM00303">
    <property type="entry name" value="GPS"/>
    <property type="match status" value="1"/>
</dbReference>
<feature type="transmembrane region" description="Helical" evidence="12">
    <location>
        <begin position="270"/>
        <end position="292"/>
    </location>
</feature>
<dbReference type="GO" id="GO:0007189">
    <property type="term" value="P:adenylate cyclase-activating G protein-coupled receptor signaling pathway"/>
    <property type="evidence" value="ECO:0007669"/>
    <property type="project" value="TreeGrafter"/>
</dbReference>
<protein>
    <submittedName>
        <fullName evidence="17">Adhesion G-protein coupled receptor G5</fullName>
    </submittedName>
</protein>
<dbReference type="GO" id="GO:0007166">
    <property type="term" value="P:cell surface receptor signaling pathway"/>
    <property type="evidence" value="ECO:0007669"/>
    <property type="project" value="InterPro"/>
</dbReference>
<keyword evidence="8" id="KW-1015">Disulfide bond</keyword>
<dbReference type="PROSITE" id="PS50221">
    <property type="entry name" value="GAIN_B"/>
    <property type="match status" value="1"/>
</dbReference>
<accession>A0A6J1V5L2</accession>
<evidence type="ECO:0000256" key="3">
    <source>
        <dbReference type="ARBA" id="ARBA00022692"/>
    </source>
</evidence>
<evidence type="ECO:0000256" key="4">
    <source>
        <dbReference type="ARBA" id="ARBA00022729"/>
    </source>
</evidence>
<dbReference type="GO" id="GO:0005886">
    <property type="term" value="C:plasma membrane"/>
    <property type="evidence" value="ECO:0007669"/>
    <property type="project" value="UniProtKB-SubCell"/>
</dbReference>
<name>A0A6J1V5L2_9SAUR</name>
<feature type="domain" description="GAIN-B" evidence="14">
    <location>
        <begin position="102"/>
        <end position="259"/>
    </location>
</feature>
<evidence type="ECO:0000313" key="16">
    <source>
        <dbReference type="Proteomes" id="UP000504612"/>
    </source>
</evidence>
<gene>
    <name evidence="17" type="primary">ADGRG5</name>
</gene>
<keyword evidence="5 12" id="KW-1133">Transmembrane helix</keyword>
<dbReference type="Gene3D" id="2.60.220.50">
    <property type="match status" value="1"/>
</dbReference>
<dbReference type="CTD" id="221188"/>
<dbReference type="InterPro" id="IPR017981">
    <property type="entry name" value="GPCR_2-like_7TM"/>
</dbReference>
<feature type="transmembrane region" description="Helical" evidence="12">
    <location>
        <begin position="468"/>
        <end position="491"/>
    </location>
</feature>
<evidence type="ECO:0000256" key="10">
    <source>
        <dbReference type="ARBA" id="ARBA00023180"/>
    </source>
</evidence>
<dbReference type="InterPro" id="IPR057244">
    <property type="entry name" value="GAIN_B"/>
</dbReference>
<dbReference type="KEGG" id="nss:113420312"/>
<feature type="chain" id="PRO_5026881908" evidence="13">
    <location>
        <begin position="28"/>
        <end position="536"/>
    </location>
</feature>
<feature type="transmembrane region" description="Helical" evidence="12">
    <location>
        <begin position="372"/>
        <end position="393"/>
    </location>
</feature>
<dbReference type="InterPro" id="IPR000203">
    <property type="entry name" value="GPS"/>
</dbReference>
<evidence type="ECO:0000256" key="9">
    <source>
        <dbReference type="ARBA" id="ARBA00023170"/>
    </source>
</evidence>
<dbReference type="GeneID" id="113420312"/>
<dbReference type="RefSeq" id="XP_026535948.1">
    <property type="nucleotide sequence ID" value="XM_026680163.1"/>
</dbReference>
<reference evidence="17" key="1">
    <citation type="submission" date="2025-08" db="UniProtKB">
        <authorList>
            <consortium name="RefSeq"/>
        </authorList>
    </citation>
    <scope>IDENTIFICATION</scope>
</reference>
<evidence type="ECO:0000256" key="13">
    <source>
        <dbReference type="SAM" id="SignalP"/>
    </source>
</evidence>
<dbReference type="Pfam" id="PF01825">
    <property type="entry name" value="GPS"/>
    <property type="match status" value="1"/>
</dbReference>
<evidence type="ECO:0000256" key="5">
    <source>
        <dbReference type="ARBA" id="ARBA00022989"/>
    </source>
</evidence>
<comment type="subcellular location">
    <subcellularLocation>
        <location evidence="1">Cell membrane</location>
        <topology evidence="1">Multi-pass membrane protein</topology>
    </subcellularLocation>
</comment>
<organism evidence="16 17">
    <name type="scientific">Notechis scutatus</name>
    <name type="common">mainland tiger snake</name>
    <dbReference type="NCBI Taxonomy" id="8663"/>
    <lineage>
        <taxon>Eukaryota</taxon>
        <taxon>Metazoa</taxon>
        <taxon>Chordata</taxon>
        <taxon>Craniata</taxon>
        <taxon>Vertebrata</taxon>
        <taxon>Euteleostomi</taxon>
        <taxon>Lepidosauria</taxon>
        <taxon>Squamata</taxon>
        <taxon>Bifurcata</taxon>
        <taxon>Unidentata</taxon>
        <taxon>Episquamata</taxon>
        <taxon>Toxicofera</taxon>
        <taxon>Serpentes</taxon>
        <taxon>Colubroidea</taxon>
        <taxon>Elapidae</taxon>
        <taxon>Hydrophiinae</taxon>
        <taxon>Notechis</taxon>
    </lineage>
</organism>
<evidence type="ECO:0000256" key="8">
    <source>
        <dbReference type="ARBA" id="ARBA00023157"/>
    </source>
</evidence>
<keyword evidence="6" id="KW-0297">G-protein coupled receptor</keyword>
<dbReference type="InterPro" id="IPR000832">
    <property type="entry name" value="GPCR_2_secretin-like"/>
</dbReference>